<dbReference type="HOGENOM" id="CLU_3316175_0_0_5"/>
<dbReference type="Proteomes" id="UP000006832">
    <property type="component" value="Chromosome"/>
</dbReference>
<name>A0A0H3AWI5_RICRS</name>
<sequence length="39" mass="4234">MVAGDDKLKSFFADNKTVLTDIAAAIIENTPNIQNNARI</sequence>
<protein>
    <submittedName>
        <fullName evidence="1">Uncharacterized protein</fullName>
    </submittedName>
</protein>
<gene>
    <name evidence="1" type="ordered locus">A1G_03710</name>
</gene>
<dbReference type="EMBL" id="CP000848">
    <property type="protein sequence ID" value="ABV76261.1"/>
    <property type="molecule type" value="Genomic_DNA"/>
</dbReference>
<evidence type="ECO:0000313" key="2">
    <source>
        <dbReference type="Proteomes" id="UP000006832"/>
    </source>
</evidence>
<accession>A0A0H3AWI5</accession>
<dbReference type="AlphaFoldDB" id="A0A0H3AWI5"/>
<reference evidence="2" key="1">
    <citation type="submission" date="2007-09" db="EMBL/GenBank/DDBJ databases">
        <title>Complete genome sequence of Rickettsia rickettsii.</title>
        <authorList>
            <person name="Madan A."/>
            <person name="Fahey J."/>
            <person name="Helton E."/>
            <person name="Ketteman M."/>
            <person name="Madan A."/>
            <person name="Rodrigues S."/>
            <person name="Sanchez A."/>
            <person name="Dasch G."/>
            <person name="Eremeeva M."/>
        </authorList>
    </citation>
    <scope>NUCLEOTIDE SEQUENCE [LARGE SCALE GENOMIC DNA]</scope>
    <source>
        <strain evidence="2">Sheila Smith</strain>
    </source>
</reference>
<organism evidence="1 2">
    <name type="scientific">Rickettsia rickettsii (strain Sheila Smith)</name>
    <dbReference type="NCBI Taxonomy" id="392021"/>
    <lineage>
        <taxon>Bacteria</taxon>
        <taxon>Pseudomonadati</taxon>
        <taxon>Pseudomonadota</taxon>
        <taxon>Alphaproteobacteria</taxon>
        <taxon>Rickettsiales</taxon>
        <taxon>Rickettsiaceae</taxon>
        <taxon>Rickettsieae</taxon>
        <taxon>Rickettsia</taxon>
        <taxon>spotted fever group</taxon>
    </lineage>
</organism>
<proteinExistence type="predicted"/>
<evidence type="ECO:0000313" key="1">
    <source>
        <dbReference type="EMBL" id="ABV76261.1"/>
    </source>
</evidence>
<dbReference type="KEGG" id="rri:A1G_03710"/>